<evidence type="ECO:0000256" key="1">
    <source>
        <dbReference type="ARBA" id="ARBA00011009"/>
    </source>
</evidence>
<sequence length="277" mass="29646">MAAAKREPKVVVLGGGSWEPQSPRSARGAADAAVGALGGSRQGHQREPPQHPLPRRRGRAERVAAATTDFSEAANTADVIVMGVPSHGFRDVLTELAAELRPGFRWCRWSRASSRAPTCGCRKSSTRCCPATRPASWPAQHRPRGRRGYAAAAVLAMPDQHLAARLAELFRTRRFRVYTTDDVIGVEMAGALKNVYAIAVGMGYSLGIGENTRAAVMARAVREMAKLGEAMGGQRDTFAGLAGMGDLIVTCTSPRSRNRHVGEQLGAASRSTRSSDR</sequence>
<evidence type="ECO:0000313" key="15">
    <source>
        <dbReference type="EMBL" id="EUA52349.1"/>
    </source>
</evidence>
<dbReference type="PRINTS" id="PR00077">
    <property type="entry name" value="GPDHDRGNASE"/>
</dbReference>
<evidence type="ECO:0000256" key="10">
    <source>
        <dbReference type="RuleBase" id="RU000437"/>
    </source>
</evidence>
<evidence type="ECO:0000256" key="8">
    <source>
        <dbReference type="PIRSR" id="PIRSR000114-1"/>
    </source>
</evidence>
<comment type="caution">
    <text evidence="15">The sequence shown here is derived from an EMBL/GenBank/DDBJ whole genome shotgun (WGS) entry which is preliminary data.</text>
</comment>
<dbReference type="GO" id="GO:0046168">
    <property type="term" value="P:glycerol-3-phosphate catabolic process"/>
    <property type="evidence" value="ECO:0007669"/>
    <property type="project" value="InterPro"/>
</dbReference>
<dbReference type="InterPro" id="IPR008927">
    <property type="entry name" value="6-PGluconate_DH-like_C_sf"/>
</dbReference>
<dbReference type="PANTHER" id="PTHR11728:SF1">
    <property type="entry name" value="GLYCEROL-3-PHOSPHATE DEHYDROGENASE [NAD(+)] 2, CHLOROPLASTIC"/>
    <property type="match status" value="1"/>
</dbReference>
<dbReference type="GO" id="GO:0008654">
    <property type="term" value="P:phospholipid biosynthetic process"/>
    <property type="evidence" value="ECO:0007669"/>
    <property type="project" value="UniProtKB-KW"/>
</dbReference>
<dbReference type="PANTHER" id="PTHR11728">
    <property type="entry name" value="GLYCEROL-3-PHOSPHATE DEHYDROGENASE"/>
    <property type="match status" value="1"/>
</dbReference>
<feature type="domain" description="Glycerol-3-phosphate dehydrogenase NAD-dependent N-terminal" evidence="13">
    <location>
        <begin position="65"/>
        <end position="103"/>
    </location>
</feature>
<evidence type="ECO:0000256" key="7">
    <source>
        <dbReference type="ARBA" id="ARBA00023264"/>
    </source>
</evidence>
<organism evidence="15">
    <name type="scientific">Mycobacterium xenopi 4042</name>
    <dbReference type="NCBI Taxonomy" id="1299334"/>
    <lineage>
        <taxon>Bacteria</taxon>
        <taxon>Bacillati</taxon>
        <taxon>Actinomycetota</taxon>
        <taxon>Actinomycetes</taxon>
        <taxon>Mycobacteriales</taxon>
        <taxon>Mycobacteriaceae</taxon>
        <taxon>Mycobacterium</taxon>
    </lineage>
</organism>
<comment type="catalytic activity">
    <reaction evidence="11">
        <text>sn-glycerol 3-phosphate + NADP(+) = dihydroxyacetone phosphate + NADPH + H(+)</text>
        <dbReference type="Rhea" id="RHEA:11096"/>
        <dbReference type="ChEBI" id="CHEBI:15378"/>
        <dbReference type="ChEBI" id="CHEBI:57597"/>
        <dbReference type="ChEBI" id="CHEBI:57642"/>
        <dbReference type="ChEBI" id="CHEBI:57783"/>
        <dbReference type="ChEBI" id="CHEBI:58349"/>
        <dbReference type="EC" id="1.1.1.94"/>
    </reaction>
</comment>
<dbReference type="GO" id="GO:0051287">
    <property type="term" value="F:NAD binding"/>
    <property type="evidence" value="ECO:0007669"/>
    <property type="project" value="InterPro"/>
</dbReference>
<evidence type="ECO:0000256" key="3">
    <source>
        <dbReference type="ARBA" id="ARBA00023002"/>
    </source>
</evidence>
<dbReference type="Gene3D" id="3.40.50.720">
    <property type="entry name" value="NAD(P)-binding Rossmann-like Domain"/>
    <property type="match status" value="2"/>
</dbReference>
<feature type="domain" description="Glycerol-3-phosphate dehydrogenase NAD-dependent C-terminal" evidence="14">
    <location>
        <begin position="182"/>
        <end position="268"/>
    </location>
</feature>
<dbReference type="PATRIC" id="fig|1299334.3.peg.3642"/>
<evidence type="ECO:0000256" key="5">
    <source>
        <dbReference type="ARBA" id="ARBA00023098"/>
    </source>
</evidence>
<dbReference type="PIRSF" id="PIRSF000114">
    <property type="entry name" value="Glycerol-3-P_dh"/>
    <property type="match status" value="1"/>
</dbReference>
<dbReference type="EMBL" id="JAOB01000033">
    <property type="protein sequence ID" value="EUA52349.1"/>
    <property type="molecule type" value="Genomic_DNA"/>
</dbReference>
<keyword evidence="3 10" id="KW-0560">Oxidoreductase</keyword>
<dbReference type="InterPro" id="IPR006168">
    <property type="entry name" value="G3P_DH_NAD-dep"/>
</dbReference>
<comment type="similarity">
    <text evidence="1 10">Belongs to the NAD-dependent glycerol-3-phosphate dehydrogenase family.</text>
</comment>
<dbReference type="InterPro" id="IPR036291">
    <property type="entry name" value="NAD(P)-bd_dom_sf"/>
</dbReference>
<keyword evidence="5" id="KW-0443">Lipid metabolism</keyword>
<evidence type="ECO:0000256" key="2">
    <source>
        <dbReference type="ARBA" id="ARBA00022516"/>
    </source>
</evidence>
<evidence type="ECO:0000256" key="6">
    <source>
        <dbReference type="ARBA" id="ARBA00023209"/>
    </source>
</evidence>
<keyword evidence="4 9" id="KW-0520">NAD</keyword>
<proteinExistence type="inferred from homology"/>
<dbReference type="Gene3D" id="1.10.1040.10">
    <property type="entry name" value="N-(1-d-carboxylethyl)-l-norvaline Dehydrogenase, domain 2"/>
    <property type="match status" value="1"/>
</dbReference>
<dbReference type="InterPro" id="IPR006109">
    <property type="entry name" value="G3P_DH_NAD-dep_C"/>
</dbReference>
<dbReference type="Pfam" id="PF07479">
    <property type="entry name" value="NAD_Gly3P_dh_C"/>
    <property type="match status" value="1"/>
</dbReference>
<dbReference type="GO" id="GO:0005975">
    <property type="term" value="P:carbohydrate metabolic process"/>
    <property type="evidence" value="ECO:0007669"/>
    <property type="project" value="InterPro"/>
</dbReference>
<dbReference type="GO" id="GO:0005829">
    <property type="term" value="C:cytosol"/>
    <property type="evidence" value="ECO:0007669"/>
    <property type="project" value="TreeGrafter"/>
</dbReference>
<evidence type="ECO:0000259" key="14">
    <source>
        <dbReference type="Pfam" id="PF07479"/>
    </source>
</evidence>
<reference evidence="15" key="1">
    <citation type="submission" date="2014-01" db="EMBL/GenBank/DDBJ databases">
        <authorList>
            <person name="Brown-Elliot B."/>
            <person name="Wallace R."/>
            <person name="Lenaerts A."/>
            <person name="Ordway D."/>
            <person name="DeGroote M.A."/>
            <person name="Parker T."/>
            <person name="Sizemore C."/>
            <person name="Tallon L.J."/>
            <person name="Sadzewicz L.K."/>
            <person name="Sengamalay N."/>
            <person name="Fraser C.M."/>
            <person name="Hine E."/>
            <person name="Shefchek K.A."/>
            <person name="Das S.P."/>
            <person name="Tettelin H."/>
        </authorList>
    </citation>
    <scope>NUCLEOTIDE SEQUENCE [LARGE SCALE GENOMIC DNA]</scope>
    <source>
        <strain evidence="15">4042</strain>
    </source>
</reference>
<dbReference type="InterPro" id="IPR011128">
    <property type="entry name" value="G3P_DH_NAD-dep_N"/>
</dbReference>
<evidence type="ECO:0000256" key="11">
    <source>
        <dbReference type="RuleBase" id="RU000439"/>
    </source>
</evidence>
<evidence type="ECO:0000256" key="9">
    <source>
        <dbReference type="PIRSR" id="PIRSR000114-3"/>
    </source>
</evidence>
<dbReference type="EC" id="1.1.1.94" evidence="11"/>
<feature type="active site" description="Proton acceptor" evidence="8">
    <location>
        <position position="193"/>
    </location>
</feature>
<accession>X8C8E5</accession>
<keyword evidence="6" id="KW-0594">Phospholipid biosynthesis</keyword>
<dbReference type="GO" id="GO:0141153">
    <property type="term" value="F:glycerol-3-phosphate dehydrogenase (NADP+) activity"/>
    <property type="evidence" value="ECO:0007669"/>
    <property type="project" value="RHEA"/>
</dbReference>
<keyword evidence="2" id="KW-0444">Lipid biosynthesis</keyword>
<feature type="compositionally biased region" description="Low complexity" evidence="12">
    <location>
        <begin position="26"/>
        <end position="35"/>
    </location>
</feature>
<feature type="binding site" evidence="9">
    <location>
        <position position="257"/>
    </location>
    <ligand>
        <name>NAD(+)</name>
        <dbReference type="ChEBI" id="CHEBI:57540"/>
    </ligand>
</feature>
<feature type="region of interest" description="Disordered" evidence="12">
    <location>
        <begin position="1"/>
        <end position="59"/>
    </location>
</feature>
<evidence type="ECO:0000256" key="4">
    <source>
        <dbReference type="ARBA" id="ARBA00023027"/>
    </source>
</evidence>
<dbReference type="SUPFAM" id="SSF48179">
    <property type="entry name" value="6-phosphogluconate dehydrogenase C-terminal domain-like"/>
    <property type="match status" value="1"/>
</dbReference>
<name>X8C8E5_MYCXE</name>
<feature type="region of interest" description="Disordered" evidence="12">
    <location>
        <begin position="258"/>
        <end position="277"/>
    </location>
</feature>
<evidence type="ECO:0000259" key="13">
    <source>
        <dbReference type="Pfam" id="PF01210"/>
    </source>
</evidence>
<evidence type="ECO:0000256" key="12">
    <source>
        <dbReference type="SAM" id="MobiDB-lite"/>
    </source>
</evidence>
<dbReference type="SUPFAM" id="SSF51735">
    <property type="entry name" value="NAD(P)-binding Rossmann-fold domains"/>
    <property type="match status" value="1"/>
</dbReference>
<dbReference type="Pfam" id="PF01210">
    <property type="entry name" value="NAD_Gly3P_dh_N"/>
    <property type="match status" value="1"/>
</dbReference>
<dbReference type="AlphaFoldDB" id="X8C8E5"/>
<keyword evidence="7" id="KW-1208">Phospholipid metabolism</keyword>
<dbReference type="PROSITE" id="PS00957">
    <property type="entry name" value="NAD_G3PDH"/>
    <property type="match status" value="1"/>
</dbReference>
<gene>
    <name evidence="15" type="ORF">I553_2536</name>
</gene>
<dbReference type="InterPro" id="IPR013328">
    <property type="entry name" value="6PGD_dom2"/>
</dbReference>
<protein>
    <recommendedName>
        <fullName evidence="11">Glycerol-3-phosphate dehydrogenase</fullName>
        <ecNumber evidence="11">1.1.1.94</ecNumber>
    </recommendedName>
</protein>